<gene>
    <name evidence="5" type="primary">LOC109472903</name>
</gene>
<dbReference type="FunFam" id="3.30.160.60:FF:000270">
    <property type="entry name" value="Zinc finger protein 512"/>
    <property type="match status" value="1"/>
</dbReference>
<dbReference type="KEGG" id="bbel:109472903"/>
<sequence>MDGEKEGEKEETDERDKTVPIRRRRGRPPGSRNKKTLEAEERGKKRGRNGSDDSDAEKSHEEGATPKTSRQYQRKVPKVSTDDTEDSNKEEDSQKNTWRQEIEEKGCCVCPKCGCSRKTESGMWNHFNKCDGKTGHGCTQCEARFGTLSGLKYHLMTVHTASPGQDSGMDEKTRLKYILKKVGKLQCKNEGCSSSYTTLHGYEYHVQRCGKSSEERETFPCDQCDKIYRSIVGLRLHVRSIHAPSPEPETAAEGTDSPAGDSGKGAETPGRSKRQAATKALQHLQELVIEGEVKETKQRQKEISVKHLYSTPKLDITPEQTQQWTRDIKDVGSIACPYEGCTKSYCSLIGLKGHISQCEQRPEGIGGTFKCLNCTREFRTASGVEYHIRKIHN</sequence>
<dbReference type="PANTHER" id="PTHR22979">
    <property type="entry name" value="ZINC FINGER PROTEIN-RELATED"/>
    <property type="match status" value="1"/>
</dbReference>
<dbReference type="SUPFAM" id="SSF57667">
    <property type="entry name" value="beta-beta-alpha zinc fingers"/>
    <property type="match status" value="4"/>
</dbReference>
<name>A0A6P4YVF9_BRABE</name>
<dbReference type="PANTHER" id="PTHR22979:SF3">
    <property type="entry name" value="ZINC FINGER PROTEIN 512B"/>
    <property type="match status" value="1"/>
</dbReference>
<organism evidence="4 5">
    <name type="scientific">Branchiostoma belcheri</name>
    <name type="common">Amphioxus</name>
    <dbReference type="NCBI Taxonomy" id="7741"/>
    <lineage>
        <taxon>Eukaryota</taxon>
        <taxon>Metazoa</taxon>
        <taxon>Chordata</taxon>
        <taxon>Cephalochordata</taxon>
        <taxon>Leptocardii</taxon>
        <taxon>Amphioxiformes</taxon>
        <taxon>Branchiostomatidae</taxon>
        <taxon>Branchiostoma</taxon>
    </lineage>
</organism>
<dbReference type="InterPro" id="IPR036236">
    <property type="entry name" value="Znf_C2H2_sf"/>
</dbReference>
<feature type="compositionally biased region" description="Basic and acidic residues" evidence="2">
    <location>
        <begin position="1"/>
        <end position="19"/>
    </location>
</feature>
<protein>
    <submittedName>
        <fullName evidence="5">Zinc finger protein 512-like</fullName>
    </submittedName>
</protein>
<dbReference type="RefSeq" id="XP_019628328.1">
    <property type="nucleotide sequence ID" value="XM_019772769.1"/>
</dbReference>
<dbReference type="OrthoDB" id="4703at2759"/>
<dbReference type="GeneID" id="109472903"/>
<evidence type="ECO:0000313" key="4">
    <source>
        <dbReference type="Proteomes" id="UP000515135"/>
    </source>
</evidence>
<reference evidence="5" key="1">
    <citation type="submission" date="2025-08" db="UniProtKB">
        <authorList>
            <consortium name="RefSeq"/>
        </authorList>
    </citation>
    <scope>IDENTIFICATION</scope>
    <source>
        <tissue evidence="5">Gonad</tissue>
    </source>
</reference>
<dbReference type="InterPro" id="IPR013087">
    <property type="entry name" value="Znf_C2H2_type"/>
</dbReference>
<feature type="non-terminal residue" evidence="5">
    <location>
        <position position="393"/>
    </location>
</feature>
<dbReference type="GO" id="GO:0008270">
    <property type="term" value="F:zinc ion binding"/>
    <property type="evidence" value="ECO:0007669"/>
    <property type="project" value="UniProtKB-KW"/>
</dbReference>
<keyword evidence="1" id="KW-0862">Zinc</keyword>
<feature type="compositionally biased region" description="Basic and acidic residues" evidence="2">
    <location>
        <begin position="86"/>
        <end position="97"/>
    </location>
</feature>
<dbReference type="Gene3D" id="3.30.160.60">
    <property type="entry name" value="Classic Zinc Finger"/>
    <property type="match status" value="3"/>
</dbReference>
<feature type="domain" description="C2H2-type" evidence="3">
    <location>
        <begin position="369"/>
        <end position="393"/>
    </location>
</feature>
<accession>A0A6P4YVF9</accession>
<evidence type="ECO:0000313" key="5">
    <source>
        <dbReference type="RefSeq" id="XP_019628328.1"/>
    </source>
</evidence>
<evidence type="ECO:0000259" key="3">
    <source>
        <dbReference type="PROSITE" id="PS50157"/>
    </source>
</evidence>
<keyword evidence="1" id="KW-0479">Metal-binding</keyword>
<dbReference type="InterPro" id="IPR052274">
    <property type="entry name" value="Krueppel_C2H2_Zn-finger"/>
</dbReference>
<dbReference type="SMART" id="SM00355">
    <property type="entry name" value="ZnF_C2H2"/>
    <property type="match status" value="5"/>
</dbReference>
<evidence type="ECO:0000256" key="2">
    <source>
        <dbReference type="SAM" id="MobiDB-lite"/>
    </source>
</evidence>
<feature type="region of interest" description="Disordered" evidence="2">
    <location>
        <begin position="1"/>
        <end position="97"/>
    </location>
</feature>
<dbReference type="PROSITE" id="PS50157">
    <property type="entry name" value="ZINC_FINGER_C2H2_2"/>
    <property type="match status" value="3"/>
</dbReference>
<feature type="region of interest" description="Disordered" evidence="2">
    <location>
        <begin position="244"/>
        <end position="276"/>
    </location>
</feature>
<feature type="domain" description="C2H2-type" evidence="3">
    <location>
        <begin position="219"/>
        <end position="247"/>
    </location>
</feature>
<dbReference type="Pfam" id="PF00096">
    <property type="entry name" value="zf-C2H2"/>
    <property type="match status" value="2"/>
</dbReference>
<proteinExistence type="predicted"/>
<feature type="domain" description="C2H2-type" evidence="3">
    <location>
        <begin position="136"/>
        <end position="164"/>
    </location>
</feature>
<dbReference type="AlphaFoldDB" id="A0A6P4YVF9"/>
<keyword evidence="1" id="KW-0863">Zinc-finger</keyword>
<dbReference type="Proteomes" id="UP000515135">
    <property type="component" value="Unplaced"/>
</dbReference>
<dbReference type="PROSITE" id="PS00028">
    <property type="entry name" value="ZINC_FINGER_C2H2_1"/>
    <property type="match status" value="3"/>
</dbReference>
<evidence type="ECO:0000256" key="1">
    <source>
        <dbReference type="PROSITE-ProRule" id="PRU00042"/>
    </source>
</evidence>
<keyword evidence="4" id="KW-1185">Reference proteome</keyword>